<evidence type="ECO:0000259" key="8">
    <source>
        <dbReference type="Pfam" id="PF18052"/>
    </source>
</evidence>
<dbReference type="Pfam" id="PF23559">
    <property type="entry name" value="WHD_DRP"/>
    <property type="match status" value="1"/>
</dbReference>
<protein>
    <recommendedName>
        <fullName evidence="13">Disease resistance protein RPM1-like</fullName>
    </recommendedName>
</protein>
<dbReference type="FunFam" id="1.10.10.10:FF:000322">
    <property type="entry name" value="Probable disease resistance protein At1g63360"/>
    <property type="match status" value="1"/>
</dbReference>
<dbReference type="InterPro" id="IPR027417">
    <property type="entry name" value="P-loop_NTPase"/>
</dbReference>
<organism evidence="11 12">
    <name type="scientific">Panicum miliaceum</name>
    <name type="common">Proso millet</name>
    <name type="synonym">Broomcorn millet</name>
    <dbReference type="NCBI Taxonomy" id="4540"/>
    <lineage>
        <taxon>Eukaryota</taxon>
        <taxon>Viridiplantae</taxon>
        <taxon>Streptophyta</taxon>
        <taxon>Embryophyta</taxon>
        <taxon>Tracheophyta</taxon>
        <taxon>Spermatophyta</taxon>
        <taxon>Magnoliopsida</taxon>
        <taxon>Liliopsida</taxon>
        <taxon>Poales</taxon>
        <taxon>Poaceae</taxon>
        <taxon>PACMAD clade</taxon>
        <taxon>Panicoideae</taxon>
        <taxon>Panicodae</taxon>
        <taxon>Paniceae</taxon>
        <taxon>Panicinae</taxon>
        <taxon>Panicum</taxon>
        <taxon>Panicum sect. Panicum</taxon>
    </lineage>
</organism>
<dbReference type="Gene3D" id="1.10.8.430">
    <property type="entry name" value="Helical domain of apoptotic protease-activating factors"/>
    <property type="match status" value="1"/>
</dbReference>
<dbReference type="InterPro" id="IPR055414">
    <property type="entry name" value="LRR_R13L4/SHOC2-like"/>
</dbReference>
<proteinExistence type="inferred from homology"/>
<dbReference type="InterPro" id="IPR058922">
    <property type="entry name" value="WHD_DRP"/>
</dbReference>
<accession>A0A3L6Q564</accession>
<dbReference type="InterPro" id="IPR044974">
    <property type="entry name" value="Disease_R_plants"/>
</dbReference>
<dbReference type="GO" id="GO:0043531">
    <property type="term" value="F:ADP binding"/>
    <property type="evidence" value="ECO:0007669"/>
    <property type="project" value="InterPro"/>
</dbReference>
<dbReference type="Gene3D" id="1.10.10.10">
    <property type="entry name" value="Winged helix-like DNA-binding domain superfamily/Winged helix DNA-binding domain"/>
    <property type="match status" value="1"/>
</dbReference>
<dbReference type="Pfam" id="PF18052">
    <property type="entry name" value="Rx_N"/>
    <property type="match status" value="1"/>
</dbReference>
<comment type="similarity">
    <text evidence="1">Belongs to the disease resistance NB-LRR family.</text>
</comment>
<evidence type="ECO:0000256" key="6">
    <source>
        <dbReference type="ARBA" id="ARBA00023054"/>
    </source>
</evidence>
<evidence type="ECO:0000256" key="1">
    <source>
        <dbReference type="ARBA" id="ARBA00008894"/>
    </source>
</evidence>
<gene>
    <name evidence="11" type="ORF">C2845_PM17G04030</name>
</gene>
<dbReference type="EMBL" id="PQIB02000014">
    <property type="protein sequence ID" value="RLM70291.1"/>
    <property type="molecule type" value="Genomic_DNA"/>
</dbReference>
<dbReference type="InterPro" id="IPR041118">
    <property type="entry name" value="Rx_N"/>
</dbReference>
<dbReference type="SUPFAM" id="SSF52058">
    <property type="entry name" value="L domain-like"/>
    <property type="match status" value="1"/>
</dbReference>
<evidence type="ECO:0000313" key="11">
    <source>
        <dbReference type="EMBL" id="RLM70291.1"/>
    </source>
</evidence>
<keyword evidence="12" id="KW-1185">Reference proteome</keyword>
<feature type="domain" description="NB-ARC" evidence="7">
    <location>
        <begin position="177"/>
        <end position="346"/>
    </location>
</feature>
<dbReference type="OrthoDB" id="598235at2759"/>
<dbReference type="FunFam" id="3.40.50.300:FF:001091">
    <property type="entry name" value="Probable disease resistance protein At1g61300"/>
    <property type="match status" value="1"/>
</dbReference>
<keyword evidence="3" id="KW-0677">Repeat</keyword>
<evidence type="ECO:0000259" key="10">
    <source>
        <dbReference type="Pfam" id="PF23598"/>
    </source>
</evidence>
<dbReference type="InterPro" id="IPR036388">
    <property type="entry name" value="WH-like_DNA-bd_sf"/>
</dbReference>
<evidence type="ECO:0000256" key="2">
    <source>
        <dbReference type="ARBA" id="ARBA00022614"/>
    </source>
</evidence>
<evidence type="ECO:0000313" key="12">
    <source>
        <dbReference type="Proteomes" id="UP000275267"/>
    </source>
</evidence>
<dbReference type="GO" id="GO:0042742">
    <property type="term" value="P:defense response to bacterium"/>
    <property type="evidence" value="ECO:0007669"/>
    <property type="project" value="UniProtKB-ARBA"/>
</dbReference>
<dbReference type="InterPro" id="IPR038005">
    <property type="entry name" value="RX-like_CC"/>
</dbReference>
<dbReference type="Gene3D" id="3.40.50.300">
    <property type="entry name" value="P-loop containing nucleotide triphosphate hydrolases"/>
    <property type="match status" value="1"/>
</dbReference>
<dbReference type="CDD" id="cd14798">
    <property type="entry name" value="RX-CC_like"/>
    <property type="match status" value="1"/>
</dbReference>
<dbReference type="PRINTS" id="PR00364">
    <property type="entry name" value="DISEASERSIST"/>
</dbReference>
<feature type="domain" description="Disease resistance N-terminal" evidence="8">
    <location>
        <begin position="5"/>
        <end position="106"/>
    </location>
</feature>
<dbReference type="Gene3D" id="3.80.10.10">
    <property type="entry name" value="Ribonuclease Inhibitor"/>
    <property type="match status" value="1"/>
</dbReference>
<dbReference type="Pfam" id="PF23598">
    <property type="entry name" value="LRR_14"/>
    <property type="match status" value="1"/>
</dbReference>
<dbReference type="GO" id="GO:0002758">
    <property type="term" value="P:innate immune response-activating signaling pathway"/>
    <property type="evidence" value="ECO:0007669"/>
    <property type="project" value="UniProtKB-ARBA"/>
</dbReference>
<dbReference type="InterPro" id="IPR042197">
    <property type="entry name" value="Apaf_helical"/>
</dbReference>
<dbReference type="InterPro" id="IPR002182">
    <property type="entry name" value="NB-ARC"/>
</dbReference>
<evidence type="ECO:0008006" key="13">
    <source>
        <dbReference type="Google" id="ProtNLM"/>
    </source>
</evidence>
<dbReference type="InterPro" id="IPR032675">
    <property type="entry name" value="LRR_dom_sf"/>
</dbReference>
<dbReference type="GO" id="GO:0009626">
    <property type="term" value="P:plant-type hypersensitive response"/>
    <property type="evidence" value="ECO:0007669"/>
    <property type="project" value="UniProtKB-ARBA"/>
</dbReference>
<evidence type="ECO:0000259" key="9">
    <source>
        <dbReference type="Pfam" id="PF23559"/>
    </source>
</evidence>
<dbReference type="Gene3D" id="1.20.5.4130">
    <property type="match status" value="1"/>
</dbReference>
<feature type="domain" description="Disease resistance R13L4/SHOC-2-like LRR" evidence="10">
    <location>
        <begin position="544"/>
        <end position="848"/>
    </location>
</feature>
<sequence>MAEAVVGVLIGKLGAALAKETASYGASLLCKEASALKGLFGEIRKAEVELESMKAYLRESEKFKDTDEITGIFVKKIRELSFRIEDVVDEFMYKLEDNKHGGFAAKTKKRIKHVKVWRHLAHQLRDINAELEDTAKRRDRYVIPGIQRHARNGDDHATSTNQTLCSAREDDLVGIEGHAAKLKGWLVDDLEERSTKITTVWGMGGVGKTTLVDHVYRIVKLDFDAAAWVTVSKTYQVEDLLKKIAIEFDISVNPSNMDMRRLVDIIRNHIEGKRFLLVLDDIWEQNLCVNNIMEIFPTNCISRFVLTSRNFEVASLATSNCTIKLEPLEENNSWELFCKVAFRNNDDKRCPSELQNLGAKFLQKCEGLPIAIACIGRLLSFKPTTYPEWETVYKELELRSANNAIRSVDTILNVSLEDLPYELKNCFLHCAMFPVDYEMERLIEHWIASGFIKEKENKTLEQVAKGYLSDLVNRSLLQVVMKESGRVKCCRMHDVIRHLAIGKAEEECFGKVYEGHGTFSVHGTRRLSIQGTNIVALNQSDATHVRAIYTCMSSVDIGLLRPILASSLLLSTLDLQGTKIKMLPNEVFTLFNLRFLGLRKTGIEILPAAIGRLQNLEVLDTVHTCLLSLPTNVAKLRKLRYLSATTKISEGYFSRQGGVKVPRGIRNLTGLHGLEKVKASSETLSDVAALTELRAFGVDDVRREHAQILCAALLNMRSLVSLVINMSNKDEVLPLEELCLPESLSELVLIGQLEKKRMPRILSSWLHLNNLTHLDLVFSKLDENSFPSLVVLRNLCFLSLCKAYDGKTLCFPAQSFPKLTKLRILGAAQLNQIQIAEDALGSLDMLRFLECPELKRLPHGIEHLTALDELYLLDTADEFVEMLRQEPEANECKEELKKISHIRNVIVRSTEKNFRQRIVSRNGNEFSGSRLEC</sequence>
<dbReference type="AlphaFoldDB" id="A0A3L6Q564"/>
<dbReference type="Proteomes" id="UP000275267">
    <property type="component" value="Unassembled WGS sequence"/>
</dbReference>
<keyword evidence="5" id="KW-0611">Plant defense</keyword>
<evidence type="ECO:0000256" key="5">
    <source>
        <dbReference type="ARBA" id="ARBA00022821"/>
    </source>
</evidence>
<keyword evidence="4" id="KW-0547">Nucleotide-binding</keyword>
<dbReference type="PANTHER" id="PTHR23155:SF931">
    <property type="entry name" value="OS01G0547000 PROTEIN"/>
    <property type="match status" value="1"/>
</dbReference>
<dbReference type="STRING" id="4540.A0A3L6Q564"/>
<dbReference type="PANTHER" id="PTHR23155">
    <property type="entry name" value="DISEASE RESISTANCE PROTEIN RP"/>
    <property type="match status" value="1"/>
</dbReference>
<keyword evidence="2" id="KW-0433">Leucine-rich repeat</keyword>
<keyword evidence="6" id="KW-0175">Coiled coil</keyword>
<dbReference type="SUPFAM" id="SSF52540">
    <property type="entry name" value="P-loop containing nucleoside triphosphate hydrolases"/>
    <property type="match status" value="1"/>
</dbReference>
<evidence type="ECO:0000256" key="4">
    <source>
        <dbReference type="ARBA" id="ARBA00022741"/>
    </source>
</evidence>
<feature type="domain" description="Disease resistance protein winged helix" evidence="9">
    <location>
        <begin position="432"/>
        <end position="500"/>
    </location>
</feature>
<reference evidence="12" key="1">
    <citation type="journal article" date="2019" name="Nat. Commun.">
        <title>The genome of broomcorn millet.</title>
        <authorList>
            <person name="Zou C."/>
            <person name="Miki D."/>
            <person name="Li D."/>
            <person name="Tang Q."/>
            <person name="Xiao L."/>
            <person name="Rajput S."/>
            <person name="Deng P."/>
            <person name="Jia W."/>
            <person name="Huang R."/>
            <person name="Zhang M."/>
            <person name="Sun Y."/>
            <person name="Hu J."/>
            <person name="Fu X."/>
            <person name="Schnable P.S."/>
            <person name="Li F."/>
            <person name="Zhang H."/>
            <person name="Feng B."/>
            <person name="Zhu X."/>
            <person name="Liu R."/>
            <person name="Schnable J.C."/>
            <person name="Zhu J.-K."/>
            <person name="Zhang H."/>
        </authorList>
    </citation>
    <scope>NUCLEOTIDE SEQUENCE [LARGE SCALE GENOMIC DNA]</scope>
</reference>
<evidence type="ECO:0000259" key="7">
    <source>
        <dbReference type="Pfam" id="PF00931"/>
    </source>
</evidence>
<evidence type="ECO:0000256" key="3">
    <source>
        <dbReference type="ARBA" id="ARBA00022737"/>
    </source>
</evidence>
<comment type="caution">
    <text evidence="11">The sequence shown here is derived from an EMBL/GenBank/DDBJ whole genome shotgun (WGS) entry which is preliminary data.</text>
</comment>
<dbReference type="Pfam" id="PF00931">
    <property type="entry name" value="NB-ARC"/>
    <property type="match status" value="1"/>
</dbReference>
<name>A0A3L6Q564_PANMI</name>